<dbReference type="Proteomes" id="UP000823941">
    <property type="component" value="Chromosome 18"/>
</dbReference>
<sequence>MSESVCAVPCPRSPGRVATCAVSLGRPTDACEPARPARGYSRSPPRRLRDRDAAPRAPALPHARQGRRDVSASVCACAGGANMHSKEKG</sequence>
<evidence type="ECO:0000313" key="2">
    <source>
        <dbReference type="EMBL" id="KAG7302231.1"/>
    </source>
</evidence>
<protein>
    <submittedName>
        <fullName evidence="2">Uncharacterized protein</fullName>
    </submittedName>
</protein>
<gene>
    <name evidence="2" type="ORF">JYU34_013715</name>
</gene>
<organism evidence="2 3">
    <name type="scientific">Plutella xylostella</name>
    <name type="common">Diamondback moth</name>
    <name type="synonym">Plutella maculipennis</name>
    <dbReference type="NCBI Taxonomy" id="51655"/>
    <lineage>
        <taxon>Eukaryota</taxon>
        <taxon>Metazoa</taxon>
        <taxon>Ecdysozoa</taxon>
        <taxon>Arthropoda</taxon>
        <taxon>Hexapoda</taxon>
        <taxon>Insecta</taxon>
        <taxon>Pterygota</taxon>
        <taxon>Neoptera</taxon>
        <taxon>Endopterygota</taxon>
        <taxon>Lepidoptera</taxon>
        <taxon>Glossata</taxon>
        <taxon>Ditrysia</taxon>
        <taxon>Yponomeutoidea</taxon>
        <taxon>Plutellidae</taxon>
        <taxon>Plutella</taxon>
    </lineage>
</organism>
<feature type="region of interest" description="Disordered" evidence="1">
    <location>
        <begin position="30"/>
        <end position="67"/>
    </location>
</feature>
<evidence type="ECO:0000313" key="3">
    <source>
        <dbReference type="Proteomes" id="UP000823941"/>
    </source>
</evidence>
<name>A0ABQ7QAG2_PLUXY</name>
<accession>A0ABQ7QAG2</accession>
<proteinExistence type="predicted"/>
<keyword evidence="3" id="KW-1185">Reference proteome</keyword>
<reference evidence="2 3" key="1">
    <citation type="submission" date="2021-06" db="EMBL/GenBank/DDBJ databases">
        <title>A haploid diamondback moth (Plutella xylostella L.) genome assembly resolves 31 chromosomes and identifies a diamide resistance mutation.</title>
        <authorList>
            <person name="Ward C.M."/>
            <person name="Perry K.D."/>
            <person name="Baker G."/>
            <person name="Powis K."/>
            <person name="Heckel D.G."/>
            <person name="Baxter S.W."/>
        </authorList>
    </citation>
    <scope>NUCLEOTIDE SEQUENCE [LARGE SCALE GENOMIC DNA]</scope>
    <source>
        <strain evidence="2 3">LV</strain>
        <tissue evidence="2">Single pupa</tissue>
    </source>
</reference>
<comment type="caution">
    <text evidence="2">The sequence shown here is derived from an EMBL/GenBank/DDBJ whole genome shotgun (WGS) entry which is preliminary data.</text>
</comment>
<evidence type="ECO:0000256" key="1">
    <source>
        <dbReference type="SAM" id="MobiDB-lite"/>
    </source>
</evidence>
<dbReference type="EMBL" id="JAHIBW010000018">
    <property type="protein sequence ID" value="KAG7302231.1"/>
    <property type="molecule type" value="Genomic_DNA"/>
</dbReference>